<reference evidence="2" key="1">
    <citation type="submission" date="2015-04" db="UniProtKB">
        <authorList>
            <consortium name="EnsemblPlants"/>
        </authorList>
    </citation>
    <scope>IDENTIFICATION</scope>
</reference>
<dbReference type="STRING" id="4537.A0A0E0LR75"/>
<dbReference type="Gene3D" id="2.40.10.120">
    <property type="match status" value="1"/>
</dbReference>
<reference evidence="2" key="2">
    <citation type="submission" date="2018-05" db="EMBL/GenBank/DDBJ databases">
        <title>OpunRS2 (Oryza punctata Reference Sequence Version 2).</title>
        <authorList>
            <person name="Zhang J."/>
            <person name="Kudrna D."/>
            <person name="Lee S."/>
            <person name="Talag J."/>
            <person name="Welchert J."/>
            <person name="Wing R.A."/>
        </authorList>
    </citation>
    <scope>NUCLEOTIDE SEQUENCE [LARGE SCALE GENOMIC DNA]</scope>
</reference>
<dbReference type="Proteomes" id="UP000026962">
    <property type="component" value="Chromosome 8"/>
</dbReference>
<dbReference type="AlphaFoldDB" id="A0A0E0LR75"/>
<protein>
    <recommendedName>
        <fullName evidence="4">PDZ domain-containing protein</fullName>
    </recommendedName>
</protein>
<accession>A0A0E0LR75</accession>
<proteinExistence type="predicted"/>
<dbReference type="Gene3D" id="2.30.42.10">
    <property type="match status" value="1"/>
</dbReference>
<feature type="compositionally biased region" description="Low complexity" evidence="1">
    <location>
        <begin position="101"/>
        <end position="115"/>
    </location>
</feature>
<evidence type="ECO:0008006" key="4">
    <source>
        <dbReference type="Google" id="ProtNLM"/>
    </source>
</evidence>
<dbReference type="EnsemblPlants" id="OPUNC08G02700.1">
    <property type="protein sequence ID" value="OPUNC08G02700.1"/>
    <property type="gene ID" value="OPUNC08G02700"/>
</dbReference>
<dbReference type="OMA" id="MPNKTTT"/>
<evidence type="ECO:0000256" key="1">
    <source>
        <dbReference type="SAM" id="MobiDB-lite"/>
    </source>
</evidence>
<dbReference type="HOGENOM" id="CLU_012954_7_1_1"/>
<feature type="compositionally biased region" description="Gly residues" evidence="1">
    <location>
        <begin position="39"/>
        <end position="52"/>
    </location>
</feature>
<sequence length="508" mass="54636">MARKKVRSSTATGAAPPPAGTGEAPAASGRWTRSSDSAGGQGSHGGEGSGGGGREDPVLAGVAPRKSKRIAAASSSSGPVAKKGKKTTAEDEEGRRRRDGGTAASATVSSTSLASRPLPPRYPDYPSLQPGQHVLSKKHGNAVSKWMSKCSKISKLCQQARRKDIPTLKDNPKDPLTADAVVTSQDKAMVGRVACSVVGVTSKKHDEELVSQCTGIVVGLDGVNKCAKILTAASLVCDYDGQFHDPTLMLSVHLPNKIVTEGRLLHFNVHYGVALLEIMGDFQLQVPSFGSRTDYGDDVFVLARDENMSLMVRHGKISWHHHPMLCSNHCMLLSCDIPQGASGGPVIDHDGNFIAIALDDSPTAVVTPVSMIRTCLDMWLQFSRVARPILGMQLEAVELLDVSRQEELRRDYNITDGFIVKEVDIDSTAETLGIRRGDVIVFHDSDSSTLPQLEDYLLSLGWGYLEGISLTTDLRVQVHNLMDSYSESITFPLQLIDDVELKRGAAED</sequence>
<dbReference type="InterPro" id="IPR009003">
    <property type="entry name" value="Peptidase_S1_PA"/>
</dbReference>
<dbReference type="InterPro" id="IPR036034">
    <property type="entry name" value="PDZ_sf"/>
</dbReference>
<organism evidence="2">
    <name type="scientific">Oryza punctata</name>
    <name type="common">Red rice</name>
    <dbReference type="NCBI Taxonomy" id="4537"/>
    <lineage>
        <taxon>Eukaryota</taxon>
        <taxon>Viridiplantae</taxon>
        <taxon>Streptophyta</taxon>
        <taxon>Embryophyta</taxon>
        <taxon>Tracheophyta</taxon>
        <taxon>Spermatophyta</taxon>
        <taxon>Magnoliopsida</taxon>
        <taxon>Liliopsida</taxon>
        <taxon>Poales</taxon>
        <taxon>Poaceae</taxon>
        <taxon>BOP clade</taxon>
        <taxon>Oryzoideae</taxon>
        <taxon>Oryzeae</taxon>
        <taxon>Oryzinae</taxon>
        <taxon>Oryza</taxon>
    </lineage>
</organism>
<dbReference type="eggNOG" id="KOG1320">
    <property type="taxonomic scope" value="Eukaryota"/>
</dbReference>
<keyword evidence="3" id="KW-1185">Reference proteome</keyword>
<dbReference type="PANTHER" id="PTHR47389:SF5">
    <property type="entry name" value="OS09G0436700 PROTEIN"/>
    <property type="match status" value="1"/>
</dbReference>
<evidence type="ECO:0000313" key="3">
    <source>
        <dbReference type="Proteomes" id="UP000026962"/>
    </source>
</evidence>
<feature type="region of interest" description="Disordered" evidence="1">
    <location>
        <begin position="1"/>
        <end position="133"/>
    </location>
</feature>
<dbReference type="PANTHER" id="PTHR47389">
    <property type="entry name" value="OS09G0436400 PROTEIN"/>
    <property type="match status" value="1"/>
</dbReference>
<dbReference type="SUPFAM" id="SSF50494">
    <property type="entry name" value="Trypsin-like serine proteases"/>
    <property type="match status" value="1"/>
</dbReference>
<dbReference type="Gramene" id="OPUNC08G02700.1">
    <property type="protein sequence ID" value="OPUNC08G02700.1"/>
    <property type="gene ID" value="OPUNC08G02700"/>
</dbReference>
<dbReference type="Pfam" id="PF13365">
    <property type="entry name" value="Trypsin_2"/>
    <property type="match status" value="1"/>
</dbReference>
<feature type="compositionally biased region" description="Low complexity" evidence="1">
    <location>
        <begin position="8"/>
        <end position="38"/>
    </location>
</feature>
<feature type="compositionally biased region" description="Basic and acidic residues" evidence="1">
    <location>
        <begin position="87"/>
        <end position="100"/>
    </location>
</feature>
<name>A0A0E0LR75_ORYPU</name>
<evidence type="ECO:0000313" key="2">
    <source>
        <dbReference type="EnsemblPlants" id="OPUNC08G02700.1"/>
    </source>
</evidence>